<dbReference type="AlphaFoldDB" id="A0A3N4ZKP9"/>
<name>A0A3N4ZKP9_9MICO</name>
<proteinExistence type="predicted"/>
<dbReference type="Proteomes" id="UP000280726">
    <property type="component" value="Unassembled WGS sequence"/>
</dbReference>
<evidence type="ECO:0000313" key="2">
    <source>
        <dbReference type="Proteomes" id="UP000280726"/>
    </source>
</evidence>
<sequence length="284" mass="30470">MIGFITSLRHPLNASDYSRVEALALASLRSVCAQSSTEFHVVVVGNQPPGFPVPAQVTFVRVDFPPPSAVAGPQTGREAVLLDKGTKLAVGLLEVIRHNPSHVMAFDADDYVSRRIAAYVNRHHTAPGWYVQNGWRYCPPRRSVRPQPDFYRHCGTSHIIRADLFEAPMLDPCSVSQDELTAAFGDRLRDLLGSHVYAADRLAAAGTPLAPLPFPGALYTVGTGENHSGISMGGFGRPVSTAIAVEFGVPPTPRNPVARLRAVLPGGQAVVRRARSLLRAGGAV</sequence>
<reference evidence="1 2" key="1">
    <citation type="submission" date="2018-11" db="EMBL/GenBank/DDBJ databases">
        <title>Sequencing the genomes of 1000 actinobacteria strains.</title>
        <authorList>
            <person name="Klenk H.-P."/>
        </authorList>
    </citation>
    <scope>NUCLEOTIDE SEQUENCE [LARGE SCALE GENOMIC DNA]</scope>
    <source>
        <strain evidence="1 2">DSM 14418</strain>
    </source>
</reference>
<dbReference type="EMBL" id="RKRA01000001">
    <property type="protein sequence ID" value="RPF26388.1"/>
    <property type="molecule type" value="Genomic_DNA"/>
</dbReference>
<organism evidence="1 2">
    <name type="scientific">Georgenia muralis</name>
    <dbReference type="NCBI Taxonomy" id="154117"/>
    <lineage>
        <taxon>Bacteria</taxon>
        <taxon>Bacillati</taxon>
        <taxon>Actinomycetota</taxon>
        <taxon>Actinomycetes</taxon>
        <taxon>Micrococcales</taxon>
        <taxon>Bogoriellaceae</taxon>
        <taxon>Georgenia</taxon>
    </lineage>
</organism>
<gene>
    <name evidence="1" type="ORF">EDD32_0827</name>
</gene>
<comment type="caution">
    <text evidence="1">The sequence shown here is derived from an EMBL/GenBank/DDBJ whole genome shotgun (WGS) entry which is preliminary data.</text>
</comment>
<dbReference type="RefSeq" id="WP_123914878.1">
    <property type="nucleotide sequence ID" value="NZ_RKRA01000001.1"/>
</dbReference>
<keyword evidence="2" id="KW-1185">Reference proteome</keyword>
<dbReference type="OrthoDB" id="4614415at2"/>
<evidence type="ECO:0000313" key="1">
    <source>
        <dbReference type="EMBL" id="RPF26388.1"/>
    </source>
</evidence>
<protein>
    <recommendedName>
        <fullName evidence="3">Glycosyl transferase family 2</fullName>
    </recommendedName>
</protein>
<evidence type="ECO:0008006" key="3">
    <source>
        <dbReference type="Google" id="ProtNLM"/>
    </source>
</evidence>
<accession>A0A3N4ZKP9</accession>